<proteinExistence type="predicted"/>
<accession>A0A091BBA2</accession>
<dbReference type="EMBL" id="AVCK01000063">
    <property type="protein sequence ID" value="KFN41720.1"/>
    <property type="molecule type" value="Genomic_DNA"/>
</dbReference>
<protein>
    <submittedName>
        <fullName evidence="1">Uncharacterized protein</fullName>
    </submittedName>
</protein>
<dbReference type="RefSeq" id="WP_034215204.1">
    <property type="nucleotide sequence ID" value="NZ_AVCK01000063.1"/>
</dbReference>
<reference evidence="1 2" key="1">
    <citation type="submission" date="2013-09" db="EMBL/GenBank/DDBJ databases">
        <title>Genome sequencing of Arenimonas metalli.</title>
        <authorList>
            <person name="Chen F."/>
            <person name="Wang G."/>
        </authorList>
    </citation>
    <scope>NUCLEOTIDE SEQUENCE [LARGE SCALE GENOMIC DNA]</scope>
    <source>
        <strain evidence="1 2">CF5-1</strain>
    </source>
</reference>
<dbReference type="AlphaFoldDB" id="A0A091BBA2"/>
<dbReference type="STRING" id="1384056.N787_05475"/>
<keyword evidence="2" id="KW-1185">Reference proteome</keyword>
<comment type="caution">
    <text evidence="1">The sequence shown here is derived from an EMBL/GenBank/DDBJ whole genome shotgun (WGS) entry which is preliminary data.</text>
</comment>
<dbReference type="OrthoDB" id="5965972at2"/>
<dbReference type="Proteomes" id="UP000029393">
    <property type="component" value="Unassembled WGS sequence"/>
</dbReference>
<evidence type="ECO:0000313" key="2">
    <source>
        <dbReference type="Proteomes" id="UP000029393"/>
    </source>
</evidence>
<dbReference type="PATRIC" id="fig|1384056.3.peg.2609"/>
<gene>
    <name evidence="1" type="ORF">N787_05475</name>
</gene>
<organism evidence="1 2">
    <name type="scientific">Arenimonas metalli CF5-1</name>
    <dbReference type="NCBI Taxonomy" id="1384056"/>
    <lineage>
        <taxon>Bacteria</taxon>
        <taxon>Pseudomonadati</taxon>
        <taxon>Pseudomonadota</taxon>
        <taxon>Gammaproteobacteria</taxon>
        <taxon>Lysobacterales</taxon>
        <taxon>Lysobacteraceae</taxon>
        <taxon>Arenimonas</taxon>
    </lineage>
</organism>
<name>A0A091BBA2_9GAMM</name>
<sequence length="275" mass="29176">MNHDKTSLLVRLIGLAVAAAIAVGLQASERASGGADLYGYSLVESPMGPTCGYDYVDLGEDAEVLALRPGHPAAASDDFAAVLPLAEPFEFYQLPNESLVVSSNGYLAAAASLAQEDGADFSNDCRLPARADNAAAVQDRVYVYHDDLRAQAGGHVRHAYFPACPRAAASGEAEPCTVVEWNRFERATALESSQPLRAQAVLYHRSHAIALQYASVDDSRAAQATIGLQGLDGRTARLAGCDLPDRVKPRQAVCFFDPRHRPAGSRRLVAGATAP</sequence>
<evidence type="ECO:0000313" key="1">
    <source>
        <dbReference type="EMBL" id="KFN41720.1"/>
    </source>
</evidence>